<proteinExistence type="predicted"/>
<evidence type="ECO:0000313" key="2">
    <source>
        <dbReference type="Proteomes" id="UP000003835"/>
    </source>
</evidence>
<name>B4W488_9CYAN</name>
<accession>B4W488</accession>
<sequence>MVKIILNLSEEILSARRKSPQEFGEEMRLAAAIFWYSNRHGC</sequence>
<dbReference type="HOGENOM" id="CLU_3249962_0_0_3"/>
<dbReference type="Proteomes" id="UP000003835">
    <property type="component" value="Unassembled WGS sequence"/>
</dbReference>
<dbReference type="STRING" id="118168.MC7420_6646"/>
<protein>
    <submittedName>
        <fullName evidence="1">Uncharacterized protein</fullName>
    </submittedName>
</protein>
<reference evidence="1 2" key="1">
    <citation type="submission" date="2008-07" db="EMBL/GenBank/DDBJ databases">
        <authorList>
            <person name="Tandeau de Marsac N."/>
            <person name="Ferriera S."/>
            <person name="Johnson J."/>
            <person name="Kravitz S."/>
            <person name="Beeson K."/>
            <person name="Sutton G."/>
            <person name="Rogers Y.-H."/>
            <person name="Friedman R."/>
            <person name="Frazier M."/>
            <person name="Venter J.C."/>
        </authorList>
    </citation>
    <scope>NUCLEOTIDE SEQUENCE [LARGE SCALE GENOMIC DNA]</scope>
    <source>
        <strain evidence="1 2">PCC 7420</strain>
    </source>
</reference>
<organism evidence="1 2">
    <name type="scientific">Coleofasciculus chthonoplastes PCC 7420</name>
    <dbReference type="NCBI Taxonomy" id="118168"/>
    <lineage>
        <taxon>Bacteria</taxon>
        <taxon>Bacillati</taxon>
        <taxon>Cyanobacteriota</taxon>
        <taxon>Cyanophyceae</taxon>
        <taxon>Coleofasciculales</taxon>
        <taxon>Coleofasciculaceae</taxon>
        <taxon>Coleofasciculus</taxon>
    </lineage>
</organism>
<dbReference type="RefSeq" id="WP_006106142.1">
    <property type="nucleotide sequence ID" value="NZ_DS989877.1"/>
</dbReference>
<keyword evidence="2" id="KW-1185">Reference proteome</keyword>
<dbReference type="AlphaFoldDB" id="B4W488"/>
<dbReference type="EMBL" id="DS989877">
    <property type="protein sequence ID" value="EDX71046.1"/>
    <property type="molecule type" value="Genomic_DNA"/>
</dbReference>
<evidence type="ECO:0000313" key="1">
    <source>
        <dbReference type="EMBL" id="EDX71046.1"/>
    </source>
</evidence>
<gene>
    <name evidence="1" type="ORF">MC7420_6646</name>
</gene>